<proteinExistence type="predicted"/>
<accession>A0A7L4YRM7</accession>
<organism evidence="4 5">
    <name type="scientific">Epidermidibacterium keratini</name>
    <dbReference type="NCBI Taxonomy" id="1891644"/>
    <lineage>
        <taxon>Bacteria</taxon>
        <taxon>Bacillati</taxon>
        <taxon>Actinomycetota</taxon>
        <taxon>Actinomycetes</taxon>
        <taxon>Sporichthyales</taxon>
        <taxon>Sporichthyaceae</taxon>
        <taxon>Epidermidibacterium</taxon>
    </lineage>
</organism>
<dbReference type="PANTHER" id="PTHR30055">
    <property type="entry name" value="HTH-TYPE TRANSCRIPTIONAL REGULATOR RUTR"/>
    <property type="match status" value="1"/>
</dbReference>
<dbReference type="GO" id="GO:0000976">
    <property type="term" value="F:transcription cis-regulatory region binding"/>
    <property type="evidence" value="ECO:0007669"/>
    <property type="project" value="TreeGrafter"/>
</dbReference>
<dbReference type="RefSeq" id="WP_159546564.1">
    <property type="nucleotide sequence ID" value="NZ_CP047156.1"/>
</dbReference>
<keyword evidence="1 2" id="KW-0238">DNA-binding</keyword>
<dbReference type="SUPFAM" id="SSF46689">
    <property type="entry name" value="Homeodomain-like"/>
    <property type="match status" value="1"/>
</dbReference>
<dbReference type="PRINTS" id="PR00455">
    <property type="entry name" value="HTHTETR"/>
</dbReference>
<evidence type="ECO:0000256" key="1">
    <source>
        <dbReference type="ARBA" id="ARBA00023125"/>
    </source>
</evidence>
<dbReference type="InterPro" id="IPR009057">
    <property type="entry name" value="Homeodomain-like_sf"/>
</dbReference>
<dbReference type="GO" id="GO:0003700">
    <property type="term" value="F:DNA-binding transcription factor activity"/>
    <property type="evidence" value="ECO:0007669"/>
    <property type="project" value="TreeGrafter"/>
</dbReference>
<feature type="domain" description="HTH tetR-type" evidence="3">
    <location>
        <begin position="13"/>
        <end position="73"/>
    </location>
</feature>
<reference evidence="4 5" key="1">
    <citation type="journal article" date="2018" name="Int. J. Syst. Evol. Microbiol.">
        <title>Epidermidibacterium keratini gen. nov., sp. nov., a member of the family Sporichthyaceae, isolated from keratin epidermis.</title>
        <authorList>
            <person name="Lee D.G."/>
            <person name="Trujillo M.E."/>
            <person name="Kang S."/>
            <person name="Nam J.J."/>
            <person name="Kim Y.J."/>
        </authorList>
    </citation>
    <scope>NUCLEOTIDE SEQUENCE [LARGE SCALE GENOMIC DNA]</scope>
    <source>
        <strain evidence="4 5">EPI-7</strain>
    </source>
</reference>
<dbReference type="Proteomes" id="UP000463857">
    <property type="component" value="Chromosome"/>
</dbReference>
<keyword evidence="5" id="KW-1185">Reference proteome</keyword>
<protein>
    <submittedName>
        <fullName evidence="4">TetR family transcriptional regulator</fullName>
    </submittedName>
</protein>
<dbReference type="InterPro" id="IPR023772">
    <property type="entry name" value="DNA-bd_HTH_TetR-type_CS"/>
</dbReference>
<sequence length="213" mass="23391">MPMTLGLRDQKKLETRARLAQAAMTLVTERGYPHVTIADIADAAGVSRRTFSNYFSSKAECLIEINEAEAARVLPMILADTSDQPIGKRVASALADFSDSFWDDCARLYRLREEEPEVLSALARAEVQHGAEFAADIVELSDGVIDPLRMRVTIAAVQAAVMACLGYWLDSGSPGGTRGLADLIEQTLSVVDLSWLDDYRELVRDNLAARSER</sequence>
<evidence type="ECO:0000313" key="5">
    <source>
        <dbReference type="Proteomes" id="UP000463857"/>
    </source>
</evidence>
<dbReference type="KEGG" id="eke:EK0264_14775"/>
<dbReference type="Gene3D" id="1.10.357.10">
    <property type="entry name" value="Tetracycline Repressor, domain 2"/>
    <property type="match status" value="1"/>
</dbReference>
<evidence type="ECO:0000259" key="3">
    <source>
        <dbReference type="PROSITE" id="PS50977"/>
    </source>
</evidence>
<dbReference type="AlphaFoldDB" id="A0A7L4YRM7"/>
<dbReference type="InParanoid" id="A0A7L4YRM7"/>
<dbReference type="PROSITE" id="PS01081">
    <property type="entry name" value="HTH_TETR_1"/>
    <property type="match status" value="1"/>
</dbReference>
<evidence type="ECO:0000256" key="2">
    <source>
        <dbReference type="PROSITE-ProRule" id="PRU00335"/>
    </source>
</evidence>
<evidence type="ECO:0000313" key="4">
    <source>
        <dbReference type="EMBL" id="QHC01429.1"/>
    </source>
</evidence>
<gene>
    <name evidence="4" type="ORF">EK0264_14775</name>
</gene>
<dbReference type="EMBL" id="CP047156">
    <property type="protein sequence ID" value="QHC01429.1"/>
    <property type="molecule type" value="Genomic_DNA"/>
</dbReference>
<feature type="DNA-binding region" description="H-T-H motif" evidence="2">
    <location>
        <begin position="36"/>
        <end position="55"/>
    </location>
</feature>
<dbReference type="OrthoDB" id="8688418at2"/>
<dbReference type="InterPro" id="IPR050109">
    <property type="entry name" value="HTH-type_TetR-like_transc_reg"/>
</dbReference>
<name>A0A7L4YRM7_9ACTN</name>
<dbReference type="InterPro" id="IPR001647">
    <property type="entry name" value="HTH_TetR"/>
</dbReference>
<dbReference type="PROSITE" id="PS50977">
    <property type="entry name" value="HTH_TETR_2"/>
    <property type="match status" value="1"/>
</dbReference>
<dbReference type="PANTHER" id="PTHR30055:SF226">
    <property type="entry name" value="HTH-TYPE TRANSCRIPTIONAL REGULATOR PKSA"/>
    <property type="match status" value="1"/>
</dbReference>
<dbReference type="Pfam" id="PF00440">
    <property type="entry name" value="TetR_N"/>
    <property type="match status" value="1"/>
</dbReference>